<protein>
    <submittedName>
        <fullName evidence="7">IS4 family transposase</fullName>
    </submittedName>
</protein>
<evidence type="ECO:0000256" key="5">
    <source>
        <dbReference type="SAM" id="Phobius"/>
    </source>
</evidence>
<keyword evidence="5" id="KW-0472">Membrane</keyword>
<dbReference type="PANTHER" id="PTHR33258">
    <property type="entry name" value="TRANSPOSASE INSL FOR INSERTION SEQUENCE ELEMENT IS186A-RELATED"/>
    <property type="match status" value="1"/>
</dbReference>
<dbReference type="Gene3D" id="3.90.350.10">
    <property type="entry name" value="Transposase Inhibitor Protein From Tn5, Chain A, domain 1"/>
    <property type="match status" value="1"/>
</dbReference>
<dbReference type="NCBIfam" id="NF033592">
    <property type="entry name" value="transpos_IS4_1"/>
    <property type="match status" value="1"/>
</dbReference>
<dbReference type="SUPFAM" id="SSF53098">
    <property type="entry name" value="Ribonuclease H-like"/>
    <property type="match status" value="1"/>
</dbReference>
<dbReference type="InterPro" id="IPR002559">
    <property type="entry name" value="Transposase_11"/>
</dbReference>
<feature type="transmembrane region" description="Helical" evidence="5">
    <location>
        <begin position="348"/>
        <end position="366"/>
    </location>
</feature>
<dbReference type="PANTHER" id="PTHR33258:SF1">
    <property type="entry name" value="TRANSPOSASE INSL FOR INSERTION SEQUENCE ELEMENT IS186A-RELATED"/>
    <property type="match status" value="1"/>
</dbReference>
<keyword evidence="8" id="KW-1185">Reference proteome</keyword>
<dbReference type="InterPro" id="IPR012337">
    <property type="entry name" value="RNaseH-like_sf"/>
</dbReference>
<keyword evidence="5" id="KW-1133">Transmembrane helix</keyword>
<dbReference type="EMBL" id="CP139558">
    <property type="protein sequence ID" value="WPU91261.1"/>
    <property type="molecule type" value="Genomic_DNA"/>
</dbReference>
<evidence type="ECO:0000256" key="3">
    <source>
        <dbReference type="ARBA" id="ARBA00023125"/>
    </source>
</evidence>
<comment type="similarity">
    <text evidence="1">Belongs to the transposase 11 family.</text>
</comment>
<evidence type="ECO:0000256" key="1">
    <source>
        <dbReference type="ARBA" id="ARBA00010075"/>
    </source>
</evidence>
<keyword evidence="4" id="KW-0233">DNA recombination</keyword>
<dbReference type="RefSeq" id="WP_321560427.1">
    <property type="nucleotide sequence ID" value="NZ_CP139558.1"/>
</dbReference>
<dbReference type="InterPro" id="IPR047952">
    <property type="entry name" value="Transpos_IS4"/>
</dbReference>
<dbReference type="Proteomes" id="UP001324380">
    <property type="component" value="Chromosome"/>
</dbReference>
<gene>
    <name evidence="7" type="ORF">SNE25_18250</name>
</gene>
<keyword evidence="2" id="KW-0815">Transposition</keyword>
<evidence type="ECO:0000313" key="8">
    <source>
        <dbReference type="Proteomes" id="UP001324380"/>
    </source>
</evidence>
<evidence type="ECO:0000256" key="2">
    <source>
        <dbReference type="ARBA" id="ARBA00022578"/>
    </source>
</evidence>
<sequence length="407" mass="46699">MTIFKDHNITVKQLLGFIPEALIANLSLTSKIDHYAKVLHGNKLFYLLLYGILDNDRLSQRSLEDTFNDSVFKVLFNLDEDEKVCRSSISERLSKVAPDYFRQIYEYIYERFSCSYTLTERKQYNLIRVDSTIVSETAGKLTAGIVNAGSSKKAIKYSLAFDGLLPGLAQVFTSPKYGNEDNALPEVVMAHVKKEPGHQNIYVLDRGLQSTRTMKTFSESELNFICRSKENRKFELVESLITEGQNMDMGGAILLRDSIVRLYTGMPIANKRGNKHYREVLVDRPFRLVVVKSKSDDGKEYWLLTNEFDLSAKDIAQAYRRRWDIEVFFRFLKQELNVSHLVSLNKNGLQVMLYMTLITSMLVLIYKKGNKQGYKTSKRRFAMEVRDLAIALIVVQCGGDPGLFFKT</sequence>
<keyword evidence="5" id="KW-0812">Transmembrane</keyword>
<organism evidence="7 8">
    <name type="scientific">Mucilaginibacter sabulilitoris</name>
    <dbReference type="NCBI Taxonomy" id="1173583"/>
    <lineage>
        <taxon>Bacteria</taxon>
        <taxon>Pseudomonadati</taxon>
        <taxon>Bacteroidota</taxon>
        <taxon>Sphingobacteriia</taxon>
        <taxon>Sphingobacteriales</taxon>
        <taxon>Sphingobacteriaceae</taxon>
        <taxon>Mucilaginibacter</taxon>
    </lineage>
</organism>
<proteinExistence type="inferred from homology"/>
<name>A0ABZ0TEN8_9SPHI</name>
<keyword evidence="3" id="KW-0238">DNA-binding</keyword>
<dbReference type="Pfam" id="PF01609">
    <property type="entry name" value="DDE_Tnp_1"/>
    <property type="match status" value="1"/>
</dbReference>
<evidence type="ECO:0000313" key="7">
    <source>
        <dbReference type="EMBL" id="WPU91261.1"/>
    </source>
</evidence>
<feature type="domain" description="Transposase IS4-like" evidence="6">
    <location>
        <begin position="125"/>
        <end position="362"/>
    </location>
</feature>
<accession>A0ABZ0TEN8</accession>
<evidence type="ECO:0000259" key="6">
    <source>
        <dbReference type="Pfam" id="PF01609"/>
    </source>
</evidence>
<evidence type="ECO:0000256" key="4">
    <source>
        <dbReference type="ARBA" id="ARBA00023172"/>
    </source>
</evidence>
<reference evidence="7 8" key="1">
    <citation type="submission" date="2023-11" db="EMBL/GenBank/DDBJ databases">
        <title>Analysis of the Genomes of Mucilaginibacter gossypii cycad 4 and M. sabulilitoris SNA2: microbes with the potential for plant growth promotion.</title>
        <authorList>
            <person name="Hirsch A.M."/>
            <person name="Humm E."/>
            <person name="Rubbi M."/>
            <person name="Del Vecchio G."/>
            <person name="Ha S.M."/>
            <person name="Pellegrini M."/>
            <person name="Gunsalus R.P."/>
        </authorList>
    </citation>
    <scope>NUCLEOTIDE SEQUENCE [LARGE SCALE GENOMIC DNA]</scope>
    <source>
        <strain evidence="7 8">SNA2</strain>
    </source>
</reference>